<reference evidence="10 11" key="1">
    <citation type="journal article" date="2016" name="Int. J. Syst. Evol. Microbiol.">
        <title>Labrenzia salina sp. nov., isolated from the rhizosphere of the halophyte Arthrocnemum macrostachyum.</title>
        <authorList>
            <person name="Camacho M."/>
            <person name="Redondo-Gomez S."/>
            <person name="Rodriguez-Llorente I."/>
            <person name="Rohde M."/>
            <person name="Sproer C."/>
            <person name="Schumann P."/>
            <person name="Klenk H.P."/>
            <person name="Montero-Calasanz M.D.C."/>
        </authorList>
    </citation>
    <scope>NUCLEOTIDE SEQUENCE [LARGE SCALE GENOMIC DNA]</scope>
    <source>
        <strain evidence="10 11">DSM 29163</strain>
    </source>
</reference>
<protein>
    <submittedName>
        <fullName evidence="10">Wzz/FepE/Etk N-terminal domain-containing protein</fullName>
    </submittedName>
</protein>
<evidence type="ECO:0000313" key="11">
    <source>
        <dbReference type="Proteomes" id="UP001300261"/>
    </source>
</evidence>
<name>A0ABT3R524_9HYPH</name>
<keyword evidence="6" id="KW-0175">Coiled coil</keyword>
<proteinExistence type="predicted"/>
<evidence type="ECO:0000256" key="2">
    <source>
        <dbReference type="ARBA" id="ARBA00022475"/>
    </source>
</evidence>
<dbReference type="PANTHER" id="PTHR32309">
    <property type="entry name" value="TYROSINE-PROTEIN KINASE"/>
    <property type="match status" value="1"/>
</dbReference>
<dbReference type="PANTHER" id="PTHR32309:SF13">
    <property type="entry name" value="FERRIC ENTEROBACTIN TRANSPORT PROTEIN FEPE"/>
    <property type="match status" value="1"/>
</dbReference>
<feature type="domain" description="Tyrosine-protein kinase G-rich" evidence="9">
    <location>
        <begin position="366"/>
        <end position="436"/>
    </location>
</feature>
<keyword evidence="2" id="KW-1003">Cell membrane</keyword>
<keyword evidence="4 7" id="KW-1133">Transmembrane helix</keyword>
<dbReference type="InterPro" id="IPR003856">
    <property type="entry name" value="LPS_length_determ_N"/>
</dbReference>
<evidence type="ECO:0000256" key="1">
    <source>
        <dbReference type="ARBA" id="ARBA00004651"/>
    </source>
</evidence>
<feature type="transmembrane region" description="Helical" evidence="7">
    <location>
        <begin position="15"/>
        <end position="35"/>
    </location>
</feature>
<feature type="domain" description="Polysaccharide chain length determinant N-terminal" evidence="8">
    <location>
        <begin position="2"/>
        <end position="93"/>
    </location>
</feature>
<evidence type="ECO:0000259" key="9">
    <source>
        <dbReference type="Pfam" id="PF13807"/>
    </source>
</evidence>
<organism evidence="10 11">
    <name type="scientific">Roseibium salinum</name>
    <dbReference type="NCBI Taxonomy" id="1604349"/>
    <lineage>
        <taxon>Bacteria</taxon>
        <taxon>Pseudomonadati</taxon>
        <taxon>Pseudomonadota</taxon>
        <taxon>Alphaproteobacteria</taxon>
        <taxon>Hyphomicrobiales</taxon>
        <taxon>Stappiaceae</taxon>
        <taxon>Roseibium</taxon>
    </lineage>
</organism>
<evidence type="ECO:0000259" key="8">
    <source>
        <dbReference type="Pfam" id="PF02706"/>
    </source>
</evidence>
<keyword evidence="11" id="KW-1185">Reference proteome</keyword>
<dbReference type="EMBL" id="JAPEVI010000003">
    <property type="protein sequence ID" value="MCX2724232.1"/>
    <property type="molecule type" value="Genomic_DNA"/>
</dbReference>
<feature type="coiled-coil region" evidence="6">
    <location>
        <begin position="194"/>
        <end position="250"/>
    </location>
</feature>
<feature type="coiled-coil region" evidence="6">
    <location>
        <begin position="304"/>
        <end position="353"/>
    </location>
</feature>
<feature type="transmembrane region" description="Helical" evidence="7">
    <location>
        <begin position="417"/>
        <end position="441"/>
    </location>
</feature>
<evidence type="ECO:0000256" key="7">
    <source>
        <dbReference type="SAM" id="Phobius"/>
    </source>
</evidence>
<dbReference type="RefSeq" id="WP_265964082.1">
    <property type="nucleotide sequence ID" value="NZ_JAPEVI010000003.1"/>
</dbReference>
<comment type="subcellular location">
    <subcellularLocation>
        <location evidence="1">Cell membrane</location>
        <topology evidence="1">Multi-pass membrane protein</topology>
    </subcellularLocation>
</comment>
<dbReference type="InterPro" id="IPR050445">
    <property type="entry name" value="Bact_polysacc_biosynth/exp"/>
</dbReference>
<dbReference type="Pfam" id="PF02706">
    <property type="entry name" value="Wzz"/>
    <property type="match status" value="1"/>
</dbReference>
<dbReference type="Pfam" id="PF13807">
    <property type="entry name" value="GNVR"/>
    <property type="match status" value="1"/>
</dbReference>
<keyword evidence="3 7" id="KW-0812">Transmembrane</keyword>
<comment type="caution">
    <text evidence="10">The sequence shown here is derived from an EMBL/GenBank/DDBJ whole genome shotgun (WGS) entry which is preliminary data.</text>
</comment>
<dbReference type="InterPro" id="IPR032807">
    <property type="entry name" value="GNVR"/>
</dbReference>
<dbReference type="Proteomes" id="UP001300261">
    <property type="component" value="Unassembled WGS sequence"/>
</dbReference>
<evidence type="ECO:0000313" key="10">
    <source>
        <dbReference type="EMBL" id="MCX2724232.1"/>
    </source>
</evidence>
<evidence type="ECO:0000256" key="6">
    <source>
        <dbReference type="SAM" id="Coils"/>
    </source>
</evidence>
<gene>
    <name evidence="10" type="ORF">ON753_17935</name>
</gene>
<evidence type="ECO:0000256" key="5">
    <source>
        <dbReference type="ARBA" id="ARBA00023136"/>
    </source>
</evidence>
<evidence type="ECO:0000256" key="3">
    <source>
        <dbReference type="ARBA" id="ARBA00022692"/>
    </source>
</evidence>
<sequence length="683" mass="74084">MIDILDIPSILRRHVGWLLVVPVVFTVLALVFLVLKTPVYRTSAELIVQPDSVQVLANEPTGSGTNQTLQGMELDSQAYVINSAPVLNEVANRLDLDEAPGFFQQGLLAKLFGNLSGAKRSSSEIREATLQTLREIIQVFRLDRSMVFMIRVSHPDPQLAAAIANETANAYIDQVRNSRAETLMRAGSTLGKQAQQLRARLDEAEAAVEAYKAKQGLISTNGGLVLDQQFEALNTQITQTRLELERAKAADEMTASLTLADVEAGTLPQSVTSSVLSALRLQYSQASQQEAEAATTLGANHPKLRELRSQLANTERQIRDELQRIKANVRSQYEQAQSTLSALEEQSKLLQSQNGQQGKALIELRQLQSEADASRTVYEAFLQRSRELEELPGLDVNASRVLSAAPVPTSPSGPRKIVVLAAAMLFGFVAAAAAIIGLTILKGPVLSERLLVSQTGAPILANLNYSHTKANSLLPHSLGDGTKSGPAIGNIAQTRVAYTIRQSSIEKRPANVLVLSIGQTGDTSEFVRSVAEDLHDMGEEVLFAHTTGGGCSANRTIPQPSSQVSTPETQSKVISRDTHDVEVVRPTMHADQPKGLGKYLRVEQIDPRRKYASGGDLNSVKEDYLLVDAGNIDTSPLLPVLLRHCDGIILIVALGKTNSSDFKRTVTCLEPWQDRILGNVVVL</sequence>
<keyword evidence="5 7" id="KW-0472">Membrane</keyword>
<accession>A0ABT3R524</accession>
<evidence type="ECO:0000256" key="4">
    <source>
        <dbReference type="ARBA" id="ARBA00022989"/>
    </source>
</evidence>